<dbReference type="InterPro" id="IPR002156">
    <property type="entry name" value="RNaseH_domain"/>
</dbReference>
<sequence>RNKWIHERQRKTGLKIADFVRYYICELDGLRNAIPTKMMERERWKPPENPFVKINFDAAYKKDDNRSCSGIVIKDSDGRVLGSRIVLNENVLLVFAADALACVKGLQLGLDSRVMVVEVEGDALHGQRPMNGVPHLLATEGLREGEQSDMSSGVLRVSLDGRCVYLRLV</sequence>
<dbReference type="GO" id="GO:0003676">
    <property type="term" value="F:nucleic acid binding"/>
    <property type="evidence" value="ECO:0007669"/>
    <property type="project" value="InterPro"/>
</dbReference>
<evidence type="ECO:0000313" key="2">
    <source>
        <dbReference type="EMBL" id="MBA0747468.1"/>
    </source>
</evidence>
<dbReference type="PANTHER" id="PTHR47074">
    <property type="entry name" value="BNAC02G40300D PROTEIN"/>
    <property type="match status" value="1"/>
</dbReference>
<organism evidence="2 3">
    <name type="scientific">Gossypium gossypioides</name>
    <name type="common">Mexican cotton</name>
    <name type="synonym">Selera gossypioides</name>
    <dbReference type="NCBI Taxonomy" id="34282"/>
    <lineage>
        <taxon>Eukaryota</taxon>
        <taxon>Viridiplantae</taxon>
        <taxon>Streptophyta</taxon>
        <taxon>Embryophyta</taxon>
        <taxon>Tracheophyta</taxon>
        <taxon>Spermatophyta</taxon>
        <taxon>Magnoliopsida</taxon>
        <taxon>eudicotyledons</taxon>
        <taxon>Gunneridae</taxon>
        <taxon>Pentapetalae</taxon>
        <taxon>rosids</taxon>
        <taxon>malvids</taxon>
        <taxon>Malvales</taxon>
        <taxon>Malvaceae</taxon>
        <taxon>Malvoideae</taxon>
        <taxon>Gossypium</taxon>
    </lineage>
</organism>
<dbReference type="AlphaFoldDB" id="A0A7J9CGF4"/>
<accession>A0A7J9CGF4</accession>
<dbReference type="CDD" id="cd06222">
    <property type="entry name" value="RNase_H_like"/>
    <property type="match status" value="1"/>
</dbReference>
<reference evidence="2 3" key="1">
    <citation type="journal article" date="2019" name="Genome Biol. Evol.">
        <title>Insights into the evolution of the New World diploid cottons (Gossypium, subgenus Houzingenia) based on genome sequencing.</title>
        <authorList>
            <person name="Grover C.E."/>
            <person name="Arick M.A. 2nd"/>
            <person name="Thrash A."/>
            <person name="Conover J.L."/>
            <person name="Sanders W.S."/>
            <person name="Peterson D.G."/>
            <person name="Frelichowski J.E."/>
            <person name="Scheffler J.A."/>
            <person name="Scheffler B.E."/>
            <person name="Wendel J.F."/>
        </authorList>
    </citation>
    <scope>NUCLEOTIDE SEQUENCE [LARGE SCALE GENOMIC DNA]</scope>
    <source>
        <strain evidence="2">5</strain>
        <tissue evidence="2">Leaf</tissue>
    </source>
</reference>
<dbReference type="GO" id="GO:0004523">
    <property type="term" value="F:RNA-DNA hybrid ribonuclease activity"/>
    <property type="evidence" value="ECO:0007669"/>
    <property type="project" value="InterPro"/>
</dbReference>
<evidence type="ECO:0000313" key="3">
    <source>
        <dbReference type="Proteomes" id="UP000593579"/>
    </source>
</evidence>
<gene>
    <name evidence="2" type="ORF">Gogos_004380</name>
</gene>
<feature type="non-terminal residue" evidence="2">
    <location>
        <position position="169"/>
    </location>
</feature>
<name>A0A7J9CGF4_GOSGO</name>
<protein>
    <recommendedName>
        <fullName evidence="1">RNase H type-1 domain-containing protein</fullName>
    </recommendedName>
</protein>
<evidence type="ECO:0000259" key="1">
    <source>
        <dbReference type="Pfam" id="PF13456"/>
    </source>
</evidence>
<dbReference type="InterPro" id="IPR052929">
    <property type="entry name" value="RNase_H-like_EbsB-rel"/>
</dbReference>
<dbReference type="EMBL" id="JABEZY010000010">
    <property type="protein sequence ID" value="MBA0747468.1"/>
    <property type="molecule type" value="Genomic_DNA"/>
</dbReference>
<dbReference type="InterPro" id="IPR044730">
    <property type="entry name" value="RNase_H-like_dom_plant"/>
</dbReference>
<feature type="domain" description="RNase H type-1" evidence="1">
    <location>
        <begin position="55"/>
        <end position="123"/>
    </location>
</feature>
<keyword evidence="3" id="KW-1185">Reference proteome</keyword>
<comment type="caution">
    <text evidence="2">The sequence shown here is derived from an EMBL/GenBank/DDBJ whole genome shotgun (WGS) entry which is preliminary data.</text>
</comment>
<dbReference type="PANTHER" id="PTHR47074:SF61">
    <property type="entry name" value="RNASE H TYPE-1 DOMAIN-CONTAINING PROTEIN"/>
    <property type="match status" value="1"/>
</dbReference>
<dbReference type="Proteomes" id="UP000593579">
    <property type="component" value="Unassembled WGS sequence"/>
</dbReference>
<dbReference type="OrthoDB" id="994582at2759"/>
<proteinExistence type="predicted"/>
<dbReference type="Pfam" id="PF13456">
    <property type="entry name" value="RVT_3"/>
    <property type="match status" value="1"/>
</dbReference>